<proteinExistence type="predicted"/>
<protein>
    <submittedName>
        <fullName evidence="1">Uncharacterized protein</fullName>
    </submittedName>
</protein>
<reference evidence="2" key="1">
    <citation type="journal article" date="2023" name="Hortic. Res.">
        <title>A chromosome-level phased genome enabling allele-level studies in sweet orange: a case study on citrus Huanglongbing tolerance.</title>
        <authorList>
            <person name="Wu B."/>
            <person name="Yu Q."/>
            <person name="Deng Z."/>
            <person name="Duan Y."/>
            <person name="Luo F."/>
            <person name="Gmitter F. Jr."/>
        </authorList>
    </citation>
    <scope>NUCLEOTIDE SEQUENCE [LARGE SCALE GENOMIC DNA]</scope>
    <source>
        <strain evidence="2">cv. Valencia</strain>
    </source>
</reference>
<gene>
    <name evidence="1" type="ORF">KPL71_017712</name>
</gene>
<comment type="caution">
    <text evidence="1">The sequence shown here is derived from an EMBL/GenBank/DDBJ whole genome shotgun (WGS) entry which is preliminary data.</text>
</comment>
<evidence type="ECO:0000313" key="2">
    <source>
        <dbReference type="Proteomes" id="UP000829398"/>
    </source>
</evidence>
<name>A0ACB8JS20_CITSI</name>
<accession>A0ACB8JS20</accession>
<keyword evidence="2" id="KW-1185">Reference proteome</keyword>
<organism evidence="1 2">
    <name type="scientific">Citrus sinensis</name>
    <name type="common">Sweet orange</name>
    <name type="synonym">Citrus aurantium var. sinensis</name>
    <dbReference type="NCBI Taxonomy" id="2711"/>
    <lineage>
        <taxon>Eukaryota</taxon>
        <taxon>Viridiplantae</taxon>
        <taxon>Streptophyta</taxon>
        <taxon>Embryophyta</taxon>
        <taxon>Tracheophyta</taxon>
        <taxon>Spermatophyta</taxon>
        <taxon>Magnoliopsida</taxon>
        <taxon>eudicotyledons</taxon>
        <taxon>Gunneridae</taxon>
        <taxon>Pentapetalae</taxon>
        <taxon>rosids</taxon>
        <taxon>malvids</taxon>
        <taxon>Sapindales</taxon>
        <taxon>Rutaceae</taxon>
        <taxon>Aurantioideae</taxon>
        <taxon>Citrus</taxon>
    </lineage>
</organism>
<sequence length="384" mass="43523">MLAGCLMGKVLLSRGVNKEGLKAALHLGNNIFMFKFAEETDKKRVLSGGPWHFDRAIIVLTEPQGIEEVTKQSFSWTSFWVQIRNVPIACMEKDFLQALGGKIGIVEEVETDDNGDCFGEFARIRISVNITQPLERILFLKQEGEPDIPMPVVYERLTDFCFCCGIIGHQYKECENYKSQQKEELPYGNWMKATTVGSQARRYQKREKLSYGGGGKSEEKSESSENHSSSQQQRQKQANPSRVNRSEPIGAEMGQIREHDKRSGRERVQVNQMRREEAEIDDGLVISQLRPNKRKWKRQARSPGEGESKSQIGTQKRPSKETFGQNPKKKMKLTGSSKPKLNKLDHFPLTTGAKMSKELLMLEDIESNIAEVSAEAGSQPRRKP</sequence>
<dbReference type="Proteomes" id="UP000829398">
    <property type="component" value="Chromosome 6"/>
</dbReference>
<evidence type="ECO:0000313" key="1">
    <source>
        <dbReference type="EMBL" id="KAH9735378.1"/>
    </source>
</evidence>
<dbReference type="EMBL" id="CM039175">
    <property type="protein sequence ID" value="KAH9735378.1"/>
    <property type="molecule type" value="Genomic_DNA"/>
</dbReference>